<protein>
    <submittedName>
        <fullName evidence="4">SMP-30/Gluconolaconase/LRE domain protein</fullName>
    </submittedName>
</protein>
<evidence type="ECO:0000256" key="1">
    <source>
        <dbReference type="ARBA" id="ARBA00008853"/>
    </source>
</evidence>
<dbReference type="InterPro" id="IPR051262">
    <property type="entry name" value="SMP-30/CGR1_Lactonase"/>
</dbReference>
<evidence type="ECO:0000256" key="2">
    <source>
        <dbReference type="ARBA" id="ARBA00022801"/>
    </source>
</evidence>
<proteinExistence type="inferred from homology"/>
<evidence type="ECO:0000313" key="4">
    <source>
        <dbReference type="EMBL" id="EFH84901.1"/>
    </source>
</evidence>
<organism evidence="4 5">
    <name type="scientific">Ktedonobacter racemifer DSM 44963</name>
    <dbReference type="NCBI Taxonomy" id="485913"/>
    <lineage>
        <taxon>Bacteria</taxon>
        <taxon>Bacillati</taxon>
        <taxon>Chloroflexota</taxon>
        <taxon>Ktedonobacteria</taxon>
        <taxon>Ktedonobacterales</taxon>
        <taxon>Ktedonobacteraceae</taxon>
        <taxon>Ktedonobacter</taxon>
    </lineage>
</organism>
<keyword evidence="2" id="KW-0378">Hydrolase</keyword>
<dbReference type="RefSeq" id="WP_007916745.1">
    <property type="nucleotide sequence ID" value="NZ_ADVG01000003.1"/>
</dbReference>
<evidence type="ECO:0000259" key="3">
    <source>
        <dbReference type="Pfam" id="PF08450"/>
    </source>
</evidence>
<dbReference type="eggNOG" id="COG3386">
    <property type="taxonomic scope" value="Bacteria"/>
</dbReference>
<dbReference type="Proteomes" id="UP000004508">
    <property type="component" value="Unassembled WGS sequence"/>
</dbReference>
<evidence type="ECO:0000313" key="5">
    <source>
        <dbReference type="Proteomes" id="UP000004508"/>
    </source>
</evidence>
<dbReference type="InParanoid" id="D6TXG8"/>
<dbReference type="STRING" id="485913.Krac_6018"/>
<feature type="domain" description="SMP-30/Gluconolactonase/LRE-like region" evidence="3">
    <location>
        <begin position="21"/>
        <end position="264"/>
    </location>
</feature>
<comment type="caution">
    <text evidence="4">The sequence shown here is derived from an EMBL/GenBank/DDBJ whole genome shotgun (WGS) entry which is preliminary data.</text>
</comment>
<dbReference type="PANTHER" id="PTHR47572">
    <property type="entry name" value="LIPOPROTEIN-RELATED"/>
    <property type="match status" value="1"/>
</dbReference>
<dbReference type="InterPro" id="IPR011042">
    <property type="entry name" value="6-blade_b-propeller_TolB-like"/>
</dbReference>
<dbReference type="InterPro" id="IPR013658">
    <property type="entry name" value="SGL"/>
</dbReference>
<dbReference type="Pfam" id="PF08450">
    <property type="entry name" value="SGL"/>
    <property type="match status" value="1"/>
</dbReference>
<sequence length="296" mass="31748">MSNASSMPEPKVLLDGLAYVESPRWHEGRLWFAHWGTGEIVAVDLDGNSEVTGHGPAGLGWSIDWLPDGRLLVTGKELVRREPDGSMVRHADLSGIADFWNEIVVDGRGNIYLNSINFEFLRGASPTSGIIALVTPDGLARQVAADLAFPNGMVITPDNSTLIISESFTGRLIAFDIEADGSLSNRRVWAEGLGPDGICMDAEGAIWVQTADTRSHTGCDDAPEGAVVRVREGGEVLQRIEHDRAIFAAMLGGSDRKTLFLLAAQWRGIEQVNEAVAARTGQVLVSQAPVPGAGWP</sequence>
<dbReference type="GO" id="GO:0016787">
    <property type="term" value="F:hydrolase activity"/>
    <property type="evidence" value="ECO:0007669"/>
    <property type="project" value="UniProtKB-KW"/>
</dbReference>
<reference evidence="4 5" key="1">
    <citation type="journal article" date="2011" name="Stand. Genomic Sci.">
        <title>Non-contiguous finished genome sequence and contextual data of the filamentous soil bacterium Ktedonobacter racemifer type strain (SOSP1-21).</title>
        <authorList>
            <person name="Chang Y.J."/>
            <person name="Land M."/>
            <person name="Hauser L."/>
            <person name="Chertkov O."/>
            <person name="Del Rio T.G."/>
            <person name="Nolan M."/>
            <person name="Copeland A."/>
            <person name="Tice H."/>
            <person name="Cheng J.F."/>
            <person name="Lucas S."/>
            <person name="Han C."/>
            <person name="Goodwin L."/>
            <person name="Pitluck S."/>
            <person name="Ivanova N."/>
            <person name="Ovchinikova G."/>
            <person name="Pati A."/>
            <person name="Chen A."/>
            <person name="Palaniappan K."/>
            <person name="Mavromatis K."/>
            <person name="Liolios K."/>
            <person name="Brettin T."/>
            <person name="Fiebig A."/>
            <person name="Rohde M."/>
            <person name="Abt B."/>
            <person name="Goker M."/>
            <person name="Detter J.C."/>
            <person name="Woyke T."/>
            <person name="Bristow J."/>
            <person name="Eisen J.A."/>
            <person name="Markowitz V."/>
            <person name="Hugenholtz P."/>
            <person name="Kyrpides N.C."/>
            <person name="Klenk H.P."/>
            <person name="Lapidus A."/>
        </authorList>
    </citation>
    <scope>NUCLEOTIDE SEQUENCE [LARGE SCALE GENOMIC DNA]</scope>
    <source>
        <strain evidence="5">DSM 44963</strain>
    </source>
</reference>
<comment type="similarity">
    <text evidence="1">Belongs to the SMP-30/CGR1 family.</text>
</comment>
<dbReference type="PANTHER" id="PTHR47572:SF4">
    <property type="entry name" value="LACTONASE DRP35"/>
    <property type="match status" value="1"/>
</dbReference>
<name>D6TXG8_KTERA</name>
<dbReference type="EMBL" id="ADVG01000003">
    <property type="protein sequence ID" value="EFH84901.1"/>
    <property type="molecule type" value="Genomic_DNA"/>
</dbReference>
<keyword evidence="5" id="KW-1185">Reference proteome</keyword>
<dbReference type="SUPFAM" id="SSF63829">
    <property type="entry name" value="Calcium-dependent phosphotriesterase"/>
    <property type="match status" value="1"/>
</dbReference>
<dbReference type="Gene3D" id="2.120.10.30">
    <property type="entry name" value="TolB, C-terminal domain"/>
    <property type="match status" value="1"/>
</dbReference>
<gene>
    <name evidence="4" type="ORF">Krac_6018</name>
</gene>
<accession>D6TXG8</accession>
<dbReference type="AlphaFoldDB" id="D6TXG8"/>